<dbReference type="InterPro" id="IPR001810">
    <property type="entry name" value="F-box_dom"/>
</dbReference>
<dbReference type="Pfam" id="PF24750">
    <property type="entry name" value="b-prop_At3g26010-like"/>
    <property type="match status" value="1"/>
</dbReference>
<dbReference type="InterPro" id="IPR055290">
    <property type="entry name" value="At3g26010-like"/>
</dbReference>
<organism evidence="2 3">
    <name type="scientific">Aristolochia fimbriata</name>
    <name type="common">White veined hardy Dutchman's pipe vine</name>
    <dbReference type="NCBI Taxonomy" id="158543"/>
    <lineage>
        <taxon>Eukaryota</taxon>
        <taxon>Viridiplantae</taxon>
        <taxon>Streptophyta</taxon>
        <taxon>Embryophyta</taxon>
        <taxon>Tracheophyta</taxon>
        <taxon>Spermatophyta</taxon>
        <taxon>Magnoliopsida</taxon>
        <taxon>Magnoliidae</taxon>
        <taxon>Piperales</taxon>
        <taxon>Aristolochiaceae</taxon>
        <taxon>Aristolochia</taxon>
    </lineage>
</organism>
<dbReference type="InterPro" id="IPR015915">
    <property type="entry name" value="Kelch-typ_b-propeller"/>
</dbReference>
<gene>
    <name evidence="2" type="ORF">H6P81_001714</name>
</gene>
<dbReference type="SUPFAM" id="SSF117281">
    <property type="entry name" value="Kelch motif"/>
    <property type="match status" value="1"/>
</dbReference>
<dbReference type="EMBL" id="JAINDJ010000002">
    <property type="protein sequence ID" value="KAG9457206.1"/>
    <property type="molecule type" value="Genomic_DNA"/>
</dbReference>
<proteinExistence type="predicted"/>
<evidence type="ECO:0000313" key="3">
    <source>
        <dbReference type="Proteomes" id="UP000825729"/>
    </source>
</evidence>
<dbReference type="SUPFAM" id="SSF81383">
    <property type="entry name" value="F-box domain"/>
    <property type="match status" value="1"/>
</dbReference>
<dbReference type="CDD" id="cd22157">
    <property type="entry name" value="F-box_AtFBW1-like"/>
    <property type="match status" value="1"/>
</dbReference>
<sequence length="400" mass="46292">MEMEDLVLSEQTSNKSMDSYLGNDLLTEILGRLPIKPLFRMKSVSKLWNRLISSDQLQRKMRLSPGLFYRFLVIDCEPEIYRYVSLSDENSDEGAIEDISLSFLPHYPYTEIIDSCNGLLLLLWLETDGVACQMEYYVCNPLTKRWVALPGPRERVGFDSARLAFDPTVSPDFQVIHICCPSDQTVTSIAAEIFSSATGQWVESSHPCEPVPPFFLPHISVFFNGILYFMNLPQYIMGFNVSEGKCCVIRFPEERRHHAFLKICKGCIYFVNNDNFVINVWSIEDTSTYEWTLKHTINLKALNQQVSLPLCDLYRSNILHHSFYPFDFHPEREAVFLKSHCKIFSYHFMSSTLEELCCSEEPLDLESHTFPFEQSVSTYRPHPNALDWAPSLLQEYPMTQ</sequence>
<keyword evidence="3" id="KW-1185">Reference proteome</keyword>
<dbReference type="SMART" id="SM00256">
    <property type="entry name" value="FBOX"/>
    <property type="match status" value="1"/>
</dbReference>
<comment type="caution">
    <text evidence="2">The sequence shown here is derived from an EMBL/GenBank/DDBJ whole genome shotgun (WGS) entry which is preliminary data.</text>
</comment>
<reference evidence="2 3" key="1">
    <citation type="submission" date="2021-07" db="EMBL/GenBank/DDBJ databases">
        <title>The Aristolochia fimbriata genome: insights into angiosperm evolution, floral development and chemical biosynthesis.</title>
        <authorList>
            <person name="Jiao Y."/>
        </authorList>
    </citation>
    <scope>NUCLEOTIDE SEQUENCE [LARGE SCALE GENOMIC DNA]</scope>
    <source>
        <strain evidence="2">IBCAS-2021</strain>
        <tissue evidence="2">Leaf</tissue>
    </source>
</reference>
<dbReference type="Gene3D" id="1.20.1280.50">
    <property type="match status" value="1"/>
</dbReference>
<dbReference type="AlphaFoldDB" id="A0AAV7F8U5"/>
<evidence type="ECO:0000313" key="2">
    <source>
        <dbReference type="EMBL" id="KAG9457206.1"/>
    </source>
</evidence>
<dbReference type="NCBIfam" id="TIGR01640">
    <property type="entry name" value="F_box_assoc_1"/>
    <property type="match status" value="1"/>
</dbReference>
<dbReference type="InterPro" id="IPR017451">
    <property type="entry name" value="F-box-assoc_interact_dom"/>
</dbReference>
<dbReference type="Pfam" id="PF00646">
    <property type="entry name" value="F-box"/>
    <property type="match status" value="1"/>
</dbReference>
<accession>A0AAV7F8U5</accession>
<name>A0AAV7F8U5_ARIFI</name>
<feature type="domain" description="F-box" evidence="1">
    <location>
        <begin position="15"/>
        <end position="61"/>
    </location>
</feature>
<dbReference type="InterPro" id="IPR036047">
    <property type="entry name" value="F-box-like_dom_sf"/>
</dbReference>
<dbReference type="PROSITE" id="PS50181">
    <property type="entry name" value="FBOX"/>
    <property type="match status" value="1"/>
</dbReference>
<dbReference type="PANTHER" id="PTHR35546:SF130">
    <property type="entry name" value="EXPRESSED PROTEIN"/>
    <property type="match status" value="1"/>
</dbReference>
<dbReference type="InterPro" id="IPR056592">
    <property type="entry name" value="Beta-prop_At3g26010-like"/>
</dbReference>
<dbReference type="PANTHER" id="PTHR35546">
    <property type="entry name" value="F-BOX PROTEIN INTERACTION DOMAIN PROTEIN-RELATED"/>
    <property type="match status" value="1"/>
</dbReference>
<dbReference type="Proteomes" id="UP000825729">
    <property type="component" value="Unassembled WGS sequence"/>
</dbReference>
<evidence type="ECO:0000259" key="1">
    <source>
        <dbReference type="PROSITE" id="PS50181"/>
    </source>
</evidence>
<protein>
    <recommendedName>
        <fullName evidence="1">F-box domain-containing protein</fullName>
    </recommendedName>
</protein>